<feature type="signal peptide" evidence="7">
    <location>
        <begin position="1"/>
        <end position="23"/>
    </location>
</feature>
<gene>
    <name evidence="9" type="ORF">R8Z52_10130</name>
</gene>
<dbReference type="RefSeq" id="WP_261896093.1">
    <property type="nucleotide sequence ID" value="NZ_AP024895.1"/>
</dbReference>
<dbReference type="Pfam" id="PF00293">
    <property type="entry name" value="NUDIX"/>
    <property type="match status" value="1"/>
</dbReference>
<evidence type="ECO:0000256" key="7">
    <source>
        <dbReference type="SAM" id="SignalP"/>
    </source>
</evidence>
<evidence type="ECO:0000313" key="10">
    <source>
        <dbReference type="Proteomes" id="UP001304071"/>
    </source>
</evidence>
<dbReference type="InterPro" id="IPR036938">
    <property type="entry name" value="PAP2/HPO_sf"/>
</dbReference>
<dbReference type="PROSITE" id="PS51462">
    <property type="entry name" value="NUDIX"/>
    <property type="match status" value="1"/>
</dbReference>
<keyword evidence="6" id="KW-0472">Membrane</keyword>
<feature type="domain" description="Nudix hydrolase" evidence="8">
    <location>
        <begin position="31"/>
        <end position="164"/>
    </location>
</feature>
<keyword evidence="6" id="KW-1133">Transmembrane helix</keyword>
<reference evidence="9 10" key="1">
    <citation type="submission" date="2023-11" db="EMBL/GenBank/DDBJ databases">
        <title>Plant-associative lifestyle of Vibrio porteresiae and its evolutionary dynamics.</title>
        <authorList>
            <person name="Rameshkumar N."/>
            <person name="Kirti K."/>
        </authorList>
    </citation>
    <scope>NUCLEOTIDE SEQUENCE [LARGE SCALE GENOMIC DNA]</scope>
    <source>
        <strain evidence="9 10">MSSRF30</strain>
    </source>
</reference>
<dbReference type="PANTHER" id="PTHR43758">
    <property type="entry name" value="7,8-DIHYDRO-8-OXOGUANINE TRIPHOSPHATASE"/>
    <property type="match status" value="1"/>
</dbReference>
<dbReference type="InterPro" id="IPR020084">
    <property type="entry name" value="NUDIX_hydrolase_CS"/>
</dbReference>
<name>A0ABZ0Q9A3_9VIBR</name>
<dbReference type="Proteomes" id="UP001304071">
    <property type="component" value="Chromosome 1"/>
</dbReference>
<accession>A0ABZ0Q9A3</accession>
<dbReference type="PROSITE" id="PS00893">
    <property type="entry name" value="NUDIX_BOX"/>
    <property type="match status" value="1"/>
</dbReference>
<evidence type="ECO:0000256" key="2">
    <source>
        <dbReference type="ARBA" id="ARBA00005582"/>
    </source>
</evidence>
<keyword evidence="5" id="KW-0460">Magnesium</keyword>
<evidence type="ECO:0000256" key="3">
    <source>
        <dbReference type="ARBA" id="ARBA00022723"/>
    </source>
</evidence>
<keyword evidence="7" id="KW-0732">Signal</keyword>
<comment type="similarity">
    <text evidence="2">Belongs to the Nudix hydrolase family.</text>
</comment>
<evidence type="ECO:0000256" key="1">
    <source>
        <dbReference type="ARBA" id="ARBA00001946"/>
    </source>
</evidence>
<feature type="transmembrane region" description="Helical" evidence="6">
    <location>
        <begin position="314"/>
        <end position="333"/>
    </location>
</feature>
<evidence type="ECO:0000313" key="9">
    <source>
        <dbReference type="EMBL" id="WPC72495.1"/>
    </source>
</evidence>
<feature type="transmembrane region" description="Helical" evidence="6">
    <location>
        <begin position="368"/>
        <end position="387"/>
    </location>
</feature>
<feature type="transmembrane region" description="Helical" evidence="6">
    <location>
        <begin position="339"/>
        <end position="356"/>
    </location>
</feature>
<evidence type="ECO:0000256" key="4">
    <source>
        <dbReference type="ARBA" id="ARBA00022801"/>
    </source>
</evidence>
<dbReference type="SUPFAM" id="SSF55811">
    <property type="entry name" value="Nudix"/>
    <property type="match status" value="1"/>
</dbReference>
<evidence type="ECO:0000256" key="6">
    <source>
        <dbReference type="SAM" id="Phobius"/>
    </source>
</evidence>
<dbReference type="InterPro" id="IPR015797">
    <property type="entry name" value="NUDIX_hydrolase-like_dom_sf"/>
</dbReference>
<evidence type="ECO:0000256" key="5">
    <source>
        <dbReference type="ARBA" id="ARBA00022842"/>
    </source>
</evidence>
<dbReference type="InterPro" id="IPR000086">
    <property type="entry name" value="NUDIX_hydrolase_dom"/>
</dbReference>
<feature type="transmembrane region" description="Helical" evidence="6">
    <location>
        <begin position="393"/>
        <end position="410"/>
    </location>
</feature>
<feature type="transmembrane region" description="Helical" evidence="6">
    <location>
        <begin position="422"/>
        <end position="443"/>
    </location>
</feature>
<keyword evidence="10" id="KW-1185">Reference proteome</keyword>
<feature type="transmembrane region" description="Helical" evidence="6">
    <location>
        <begin position="246"/>
        <end position="264"/>
    </location>
</feature>
<dbReference type="SUPFAM" id="SSF48317">
    <property type="entry name" value="Acid phosphatase/Vanadium-dependent haloperoxidase"/>
    <property type="match status" value="1"/>
</dbReference>
<keyword evidence="3" id="KW-0479">Metal-binding</keyword>
<organism evidence="9 10">
    <name type="scientific">Vibrio porteresiae DSM 19223</name>
    <dbReference type="NCBI Taxonomy" id="1123496"/>
    <lineage>
        <taxon>Bacteria</taxon>
        <taxon>Pseudomonadati</taxon>
        <taxon>Pseudomonadota</taxon>
        <taxon>Gammaproteobacteria</taxon>
        <taxon>Vibrionales</taxon>
        <taxon>Vibrionaceae</taxon>
        <taxon>Vibrio</taxon>
    </lineage>
</organism>
<proteinExistence type="inferred from homology"/>
<feature type="transmembrane region" description="Helical" evidence="6">
    <location>
        <begin position="284"/>
        <end position="302"/>
    </location>
</feature>
<feature type="chain" id="PRO_5045466954" evidence="7">
    <location>
        <begin position="24"/>
        <end position="490"/>
    </location>
</feature>
<protein>
    <submittedName>
        <fullName evidence="9">NUDIX domain-containing protein</fullName>
    </submittedName>
</protein>
<dbReference type="CDD" id="cd02883">
    <property type="entry name" value="NUDIX_Hydrolase"/>
    <property type="match status" value="1"/>
</dbReference>
<feature type="transmembrane region" description="Helical" evidence="6">
    <location>
        <begin position="220"/>
        <end position="239"/>
    </location>
</feature>
<feature type="transmembrane region" description="Helical" evidence="6">
    <location>
        <begin position="449"/>
        <end position="472"/>
    </location>
</feature>
<sequence>MFQRLFYVVFAVMLFGSVTVVQAGEVAPSSEARSGALCLIRADDQLVVTREIITKKLSLPGGVIESGETARTAAQRETWEETGIVVEVGNILGFTETAVVFDCVGQSDLLVYAPDNRIGGHTLPIWVAPHYGVETSGAMLINPLRVASDQYRFPKQWSQIKSFFHHASTQQIRSVTDLMQIAPWTNRVELHWMATVQTWVTAMPDWLGKLISGVLLMGNMFASPLVAMIVFPLLFVFLGRKITLKLFFSMAFTSILCLILQQALASPRPYVYLPTIQKIMDYGYSLPCIITAILTCAGFLLWQERETIEWPHWLSVLLGVIFWQVLAQFFAGNAFLTDMWLGGILGMIVAWNIYQLEQRSEFDLNRLLNGYPLWTGLFGVTLLLTFIWPTPGFRAWSAILLAVAVGMVLAKEKDRTLSLGQAGLLAITMVAGHQLMLGLATLVTTSSVWSLVVFTLDYLLVALIFMVGYFGFDSSRLLTRFERTSKKIDA</sequence>
<comment type="cofactor">
    <cofactor evidence="1">
        <name>Mg(2+)</name>
        <dbReference type="ChEBI" id="CHEBI:18420"/>
    </cofactor>
</comment>
<evidence type="ECO:0000259" key="8">
    <source>
        <dbReference type="PROSITE" id="PS51462"/>
    </source>
</evidence>
<keyword evidence="4" id="KW-0378">Hydrolase</keyword>
<keyword evidence="6" id="KW-0812">Transmembrane</keyword>
<dbReference type="PANTHER" id="PTHR43758:SF8">
    <property type="entry name" value="8-OXO-DGTP DIPHOSPHATASE YTKD-RELATED"/>
    <property type="match status" value="1"/>
</dbReference>
<dbReference type="Gene3D" id="3.90.79.10">
    <property type="entry name" value="Nucleoside Triphosphate Pyrophosphohydrolase"/>
    <property type="match status" value="1"/>
</dbReference>
<dbReference type="EMBL" id="CP138203">
    <property type="protein sequence ID" value="WPC72495.1"/>
    <property type="molecule type" value="Genomic_DNA"/>
</dbReference>